<dbReference type="EMBL" id="QAXS01000023">
    <property type="protein sequence ID" value="PTV97769.1"/>
    <property type="molecule type" value="Genomic_DNA"/>
</dbReference>
<organism evidence="1 3">
    <name type="scientific">Halanaerobium saccharolyticum</name>
    <dbReference type="NCBI Taxonomy" id="43595"/>
    <lineage>
        <taxon>Bacteria</taxon>
        <taxon>Bacillati</taxon>
        <taxon>Bacillota</taxon>
        <taxon>Clostridia</taxon>
        <taxon>Halanaerobiales</taxon>
        <taxon>Halanaerobiaceae</taxon>
        <taxon>Halanaerobium</taxon>
    </lineage>
</organism>
<evidence type="ECO:0000313" key="3">
    <source>
        <dbReference type="Proteomes" id="UP000244089"/>
    </source>
</evidence>
<sequence>MDITYNEWEMGYIYLKNICCRDDDTVFKKINYTLKSDNDLSDQLNKLNWPDKKYVEARDEDFIDQFQNDLDNELYIKGIEFQMKAGDFKKMIDNYQIKSFKFRDNQYYCIFFAPEAEIFVPQNYIYAFSEKEDAFAVFKLKEKDSYKISFFKALIFSEDSPYNIEYFKTLNRF</sequence>
<protein>
    <submittedName>
        <fullName evidence="1">Uncharacterized protein</fullName>
    </submittedName>
</protein>
<dbReference type="OrthoDB" id="2111223at2"/>
<dbReference type="EMBL" id="SNXX01000036">
    <property type="protein sequence ID" value="TDP88625.1"/>
    <property type="molecule type" value="Genomic_DNA"/>
</dbReference>
<dbReference type="Proteomes" id="UP000244089">
    <property type="component" value="Unassembled WGS sequence"/>
</dbReference>
<evidence type="ECO:0000313" key="2">
    <source>
        <dbReference type="EMBL" id="TDP88625.1"/>
    </source>
</evidence>
<evidence type="ECO:0000313" key="1">
    <source>
        <dbReference type="EMBL" id="PTV97769.1"/>
    </source>
</evidence>
<name>A0A2T5RHX4_9FIRM</name>
<dbReference type="AlphaFoldDB" id="A0A2T5RHX4"/>
<gene>
    <name evidence="2" type="ORF">C7957_1362</name>
    <name evidence="1" type="ORF">C8C76_12320</name>
</gene>
<evidence type="ECO:0000313" key="4">
    <source>
        <dbReference type="Proteomes" id="UP000295176"/>
    </source>
</evidence>
<reference evidence="1 3" key="1">
    <citation type="submission" date="2018-04" db="EMBL/GenBank/DDBJ databases">
        <title>Subsurface microbial communities from deep shales in Ohio and West Virginia, USA.</title>
        <authorList>
            <person name="Wrighton K."/>
        </authorList>
    </citation>
    <scope>NUCLEOTIDE SEQUENCE [LARGE SCALE GENOMIC DNA]</scope>
    <source>
        <strain evidence="2 4">MSL 7</strain>
        <strain evidence="1 3">WC1</strain>
    </source>
</reference>
<dbReference type="Proteomes" id="UP000295176">
    <property type="component" value="Unassembled WGS sequence"/>
</dbReference>
<comment type="caution">
    <text evidence="1">The sequence shown here is derived from an EMBL/GenBank/DDBJ whole genome shotgun (WGS) entry which is preliminary data.</text>
</comment>
<dbReference type="RefSeq" id="WP_108141083.1">
    <property type="nucleotide sequence ID" value="NZ_QAXS01000023.1"/>
</dbReference>
<proteinExistence type="predicted"/>
<accession>A0A2T5RHX4</accession>